<name>A0A949PQY6_9HYPH</name>
<dbReference type="AlphaFoldDB" id="A0A949PQY6"/>
<protein>
    <submittedName>
        <fullName evidence="1">Uncharacterized protein</fullName>
    </submittedName>
</protein>
<evidence type="ECO:0000313" key="1">
    <source>
        <dbReference type="EMBL" id="MBV2144401.1"/>
    </source>
</evidence>
<keyword evidence="2" id="KW-1185">Reference proteome</keyword>
<dbReference type="EMBL" id="JAHRVA010000005">
    <property type="protein sequence ID" value="MBV2144401.1"/>
    <property type="molecule type" value="Genomic_DNA"/>
</dbReference>
<organism evidence="1 2">
    <name type="scientific">Falsochrobactrum tianjinense</name>
    <dbReference type="NCBI Taxonomy" id="2706015"/>
    <lineage>
        <taxon>Bacteria</taxon>
        <taxon>Pseudomonadati</taxon>
        <taxon>Pseudomonadota</taxon>
        <taxon>Alphaproteobacteria</taxon>
        <taxon>Hyphomicrobiales</taxon>
        <taxon>Brucellaceae</taxon>
        <taxon>Falsochrobactrum</taxon>
    </lineage>
</organism>
<gene>
    <name evidence="1" type="ORF">KUG47_12945</name>
</gene>
<sequence>MRKHGKWGRMLGYGEYRYGNKPKKIERIYKGDARNHKITEVMNALRDWRLSHFENEGAVFHGLRSALCLEGHSFARSEREASSLISAAFTYLGYARPSWEQGQREYSLPEEYCNWCYTEMPEEQWQGIRKARFCSPVCAKAALEHRDFERTLRDSAIARSAQAIIRREALPERQCKFCLKMFKPFNPDSRDLSFCSRECADQSRRKYSEIPCGSCGKLFRQMKADHRYCSSDCFNTASHPTECKQCHKRFIAKRFGAMFCSNNCSQTYRRAEEAISAGKTYIPLGSTIRKNCRICGSDFMTARHNAFMCSRRCQKRLESIKKAKRISPHVFDWFFKCPLEGRRSNELTAQRFDWIAINQGLRVTMERAV</sequence>
<evidence type="ECO:0000313" key="2">
    <source>
        <dbReference type="Proteomes" id="UP000752297"/>
    </source>
</evidence>
<comment type="caution">
    <text evidence="1">The sequence shown here is derived from an EMBL/GenBank/DDBJ whole genome shotgun (WGS) entry which is preliminary data.</text>
</comment>
<accession>A0A949PQY6</accession>
<proteinExistence type="predicted"/>
<dbReference type="RefSeq" id="WP_217678388.1">
    <property type="nucleotide sequence ID" value="NZ_JAHRVA010000005.1"/>
</dbReference>
<reference evidence="1 2" key="1">
    <citation type="submission" date="2021-06" db="EMBL/GenBank/DDBJ databases">
        <title>Falsochrobactrum tianjin sp.nov., a new petroleum-degrading bacteria isolated from oily soils.</title>
        <authorList>
            <person name="Chen G."/>
            <person name="Chen H."/>
            <person name="Tian J."/>
            <person name="Qing J."/>
            <person name="Zhong L."/>
            <person name="Ma W."/>
            <person name="Song Y."/>
            <person name="Cui X."/>
            <person name="Yan B."/>
        </authorList>
    </citation>
    <scope>NUCLEOTIDE SEQUENCE [LARGE SCALE GENOMIC DNA]</scope>
    <source>
        <strain evidence="1 2">TDYN1</strain>
    </source>
</reference>
<dbReference type="Proteomes" id="UP000752297">
    <property type="component" value="Unassembled WGS sequence"/>
</dbReference>